<keyword evidence="3" id="KW-0808">Transferase</keyword>
<keyword evidence="6" id="KW-0012">Acyltransferase</keyword>
<evidence type="ECO:0000256" key="3">
    <source>
        <dbReference type="ARBA" id="ARBA00022679"/>
    </source>
</evidence>
<reference evidence="8" key="1">
    <citation type="submission" date="2018-05" db="EMBL/GenBank/DDBJ databases">
        <authorList>
            <person name="Lanie J.A."/>
            <person name="Ng W.-L."/>
            <person name="Kazmierczak K.M."/>
            <person name="Andrzejewski T.M."/>
            <person name="Davidsen T.M."/>
            <person name="Wayne K.J."/>
            <person name="Tettelin H."/>
            <person name="Glass J.I."/>
            <person name="Rusch D."/>
            <person name="Podicherti R."/>
            <person name="Tsui H.-C.T."/>
            <person name="Winkler M.E."/>
        </authorList>
    </citation>
    <scope>NUCLEOTIDE SEQUENCE</scope>
</reference>
<dbReference type="GO" id="GO:0016410">
    <property type="term" value="F:N-acyltransferase activity"/>
    <property type="evidence" value="ECO:0007669"/>
    <property type="project" value="InterPro"/>
</dbReference>
<evidence type="ECO:0000256" key="2">
    <source>
        <dbReference type="ARBA" id="ARBA00022556"/>
    </source>
</evidence>
<dbReference type="InterPro" id="IPR011004">
    <property type="entry name" value="Trimer_LpxA-like_sf"/>
</dbReference>
<keyword evidence="2" id="KW-0441">Lipid A biosynthesis</keyword>
<dbReference type="Pfam" id="PF00132">
    <property type="entry name" value="Hexapep"/>
    <property type="match status" value="3"/>
</dbReference>
<dbReference type="NCBIfam" id="NF002060">
    <property type="entry name" value="PRK00892.1"/>
    <property type="match status" value="1"/>
</dbReference>
<organism evidence="8">
    <name type="scientific">marine metagenome</name>
    <dbReference type="NCBI Taxonomy" id="408172"/>
    <lineage>
        <taxon>unclassified sequences</taxon>
        <taxon>metagenomes</taxon>
        <taxon>ecological metagenomes</taxon>
    </lineage>
</organism>
<dbReference type="GO" id="GO:0009245">
    <property type="term" value="P:lipid A biosynthetic process"/>
    <property type="evidence" value="ECO:0007669"/>
    <property type="project" value="UniProtKB-KW"/>
</dbReference>
<dbReference type="InterPro" id="IPR020573">
    <property type="entry name" value="UDP_GlcNAc_AcTrfase_non-rep"/>
</dbReference>
<dbReference type="SUPFAM" id="SSF51161">
    <property type="entry name" value="Trimeric LpxA-like enzymes"/>
    <property type="match status" value="1"/>
</dbReference>
<dbReference type="Pfam" id="PF04613">
    <property type="entry name" value="LpxD"/>
    <property type="match status" value="1"/>
</dbReference>
<evidence type="ECO:0000259" key="7">
    <source>
        <dbReference type="Pfam" id="PF04613"/>
    </source>
</evidence>
<dbReference type="HAMAP" id="MF_00523">
    <property type="entry name" value="LpxD"/>
    <property type="match status" value="1"/>
</dbReference>
<proteinExistence type="inferred from homology"/>
<dbReference type="Gene3D" id="2.160.10.10">
    <property type="entry name" value="Hexapeptide repeat proteins"/>
    <property type="match status" value="1"/>
</dbReference>
<dbReference type="Gene3D" id="3.40.1390.10">
    <property type="entry name" value="MurE/MurF, N-terminal domain"/>
    <property type="match status" value="1"/>
</dbReference>
<dbReference type="CDD" id="cd03352">
    <property type="entry name" value="LbH_LpxD"/>
    <property type="match status" value="1"/>
</dbReference>
<evidence type="ECO:0000256" key="4">
    <source>
        <dbReference type="ARBA" id="ARBA00022737"/>
    </source>
</evidence>
<dbReference type="GO" id="GO:0016020">
    <property type="term" value="C:membrane"/>
    <property type="evidence" value="ECO:0007669"/>
    <property type="project" value="GOC"/>
</dbReference>
<evidence type="ECO:0000313" key="8">
    <source>
        <dbReference type="EMBL" id="SUZ51750.1"/>
    </source>
</evidence>
<dbReference type="PANTHER" id="PTHR43378:SF2">
    <property type="entry name" value="UDP-3-O-ACYLGLUCOSAMINE N-ACYLTRANSFERASE 1, MITOCHONDRIAL-RELATED"/>
    <property type="match status" value="1"/>
</dbReference>
<dbReference type="InterPro" id="IPR001451">
    <property type="entry name" value="Hexapep"/>
</dbReference>
<accession>A0A381NAV9</accession>
<evidence type="ECO:0000256" key="6">
    <source>
        <dbReference type="ARBA" id="ARBA00023315"/>
    </source>
</evidence>
<dbReference type="EMBL" id="UINC01000236">
    <property type="protein sequence ID" value="SUZ51750.1"/>
    <property type="molecule type" value="Genomic_DNA"/>
</dbReference>
<gene>
    <name evidence="8" type="ORF">METZ01_LOCUS4604</name>
</gene>
<keyword evidence="5" id="KW-0443">Lipid metabolism</keyword>
<dbReference type="PANTHER" id="PTHR43378">
    <property type="entry name" value="UDP-3-O-ACYLGLUCOSAMINE N-ACYLTRANSFERASE"/>
    <property type="match status" value="1"/>
</dbReference>
<name>A0A381NAV9_9ZZZZ</name>
<evidence type="ECO:0000256" key="5">
    <source>
        <dbReference type="ARBA" id="ARBA00023098"/>
    </source>
</evidence>
<dbReference type="AlphaFoldDB" id="A0A381NAV9"/>
<dbReference type="NCBIfam" id="TIGR01853">
    <property type="entry name" value="lipid_A_lpxD"/>
    <property type="match status" value="1"/>
</dbReference>
<protein>
    <recommendedName>
        <fullName evidence="7">UDP-3-O-[3-hydroxymyristoyl] glucosamine N-acyltransferase non-repeat region domain-containing protein</fullName>
    </recommendedName>
</protein>
<sequence>MNLTTKQIAEEINGTVEGDSEIQISQLSKIEEGKKGSISFLANPKYTDYIYSTKASAVVVSNDFNPSEKISTTLIRVKDPYQSFTDLLELYNSNKKDSKGIGKTSIIDKSSSIGDNPFIDEYIIIKKNTIIGKNSNISSHSFIGSNVKIGDNIVIYPGVKILDDTIIGDNCIIHSCSVIGSDGFGFAPLEDGRYKKVPQTGNVLIKDNVEIGSNCTIDRATIGSTIINSGVKFDNQIQIAHNVEIGENTVIAAQCGIAGSTKIGKNCMFGGQVGVIGHLKVGDNVKIAAQSGVTSDIEDNQTIQGMPAIPSMNFNRSYIHFKNLPEIVKKIDKNNKDK</sequence>
<feature type="domain" description="UDP-3-O-[3-hydroxymyristoyl] glucosamine N-acyltransferase non-repeat region" evidence="7">
    <location>
        <begin position="22"/>
        <end position="90"/>
    </location>
</feature>
<keyword evidence="4" id="KW-0677">Repeat</keyword>
<evidence type="ECO:0000256" key="1">
    <source>
        <dbReference type="ARBA" id="ARBA00022516"/>
    </source>
</evidence>
<keyword evidence="1" id="KW-0444">Lipid biosynthesis</keyword>
<dbReference type="InterPro" id="IPR007691">
    <property type="entry name" value="LpxD"/>
</dbReference>